<evidence type="ECO:0000313" key="2">
    <source>
        <dbReference type="EMBL" id="SHN44590.1"/>
    </source>
</evidence>
<keyword evidence="3" id="KW-1185">Reference proteome</keyword>
<dbReference type="InterPro" id="IPR046291">
    <property type="entry name" value="DUF6328"/>
</dbReference>
<reference evidence="3" key="1">
    <citation type="submission" date="2016-11" db="EMBL/GenBank/DDBJ databases">
        <authorList>
            <person name="Varghese N."/>
            <person name="Submissions S."/>
        </authorList>
    </citation>
    <scope>NUCLEOTIDE SEQUENCE [LARGE SCALE GENOMIC DNA]</scope>
    <source>
        <strain evidence="3">Sac-22</strain>
    </source>
</reference>
<proteinExistence type="predicted"/>
<name>A0A1M7REF5_9BURK</name>
<dbReference type="EMBL" id="FRCX01000023">
    <property type="protein sequence ID" value="SHN44590.1"/>
    <property type="molecule type" value="Genomic_DNA"/>
</dbReference>
<sequence length="168" mass="18950">MTDPHADNAGHDETDMTEMLNELRILLPGAQLLNGFLITLPFNSGFREIVEVEKWIFMATFFCSLSSLILFTAPAVQHRILRPLDNRPRFKNLASKQMLAGASFLSLASVLCAYLVTAEVVGHPLGGAVAALVTSLILTLWWAYPWWLRRQRKKDRPFKPTLADLLRD</sequence>
<accession>A0A1M7REF5</accession>
<evidence type="ECO:0000256" key="1">
    <source>
        <dbReference type="SAM" id="Phobius"/>
    </source>
</evidence>
<dbReference type="Pfam" id="PF19853">
    <property type="entry name" value="DUF6328"/>
    <property type="match status" value="1"/>
</dbReference>
<dbReference type="RefSeq" id="WP_072790735.1">
    <property type="nucleotide sequence ID" value="NZ_FRCX01000023.1"/>
</dbReference>
<evidence type="ECO:0000313" key="3">
    <source>
        <dbReference type="Proteomes" id="UP000184339"/>
    </source>
</evidence>
<dbReference type="Proteomes" id="UP000184339">
    <property type="component" value="Unassembled WGS sequence"/>
</dbReference>
<organism evidence="2 3">
    <name type="scientific">Duganella sacchari</name>
    <dbReference type="NCBI Taxonomy" id="551987"/>
    <lineage>
        <taxon>Bacteria</taxon>
        <taxon>Pseudomonadati</taxon>
        <taxon>Pseudomonadota</taxon>
        <taxon>Betaproteobacteria</taxon>
        <taxon>Burkholderiales</taxon>
        <taxon>Oxalobacteraceae</taxon>
        <taxon>Telluria group</taxon>
        <taxon>Duganella</taxon>
    </lineage>
</organism>
<dbReference type="AlphaFoldDB" id="A0A1M7REF5"/>
<keyword evidence="1" id="KW-0812">Transmembrane</keyword>
<dbReference type="STRING" id="551987.SAMN05192549_12317"/>
<protein>
    <submittedName>
        <fullName evidence="2">Uncharacterized protein</fullName>
    </submittedName>
</protein>
<keyword evidence="1" id="KW-1133">Transmembrane helix</keyword>
<feature type="transmembrane region" description="Helical" evidence="1">
    <location>
        <begin position="128"/>
        <end position="148"/>
    </location>
</feature>
<keyword evidence="1" id="KW-0472">Membrane</keyword>
<feature type="transmembrane region" description="Helical" evidence="1">
    <location>
        <begin position="55"/>
        <end position="76"/>
    </location>
</feature>
<dbReference type="OrthoDB" id="5956718at2"/>
<gene>
    <name evidence="2" type="ORF">SAMN05192549_12317</name>
</gene>
<feature type="transmembrane region" description="Helical" evidence="1">
    <location>
        <begin position="97"/>
        <end position="116"/>
    </location>
</feature>